<dbReference type="Proteomes" id="UP000000345">
    <property type="component" value="Chromosome"/>
</dbReference>
<dbReference type="PaxDb" id="79929-MTBMA_c02540"/>
<name>D9PUG4_METTM</name>
<dbReference type="SUPFAM" id="SSF52935">
    <property type="entry name" value="PK C-terminal domain-like"/>
    <property type="match status" value="1"/>
</dbReference>
<feature type="domain" description="Pyruvate kinase C-terminal" evidence="1">
    <location>
        <begin position="16"/>
        <end position="161"/>
    </location>
</feature>
<dbReference type="Pfam" id="PF02887">
    <property type="entry name" value="PK_C"/>
    <property type="match status" value="1"/>
</dbReference>
<evidence type="ECO:0000313" key="3">
    <source>
        <dbReference type="Proteomes" id="UP000000345"/>
    </source>
</evidence>
<evidence type="ECO:0000259" key="1">
    <source>
        <dbReference type="Pfam" id="PF02887"/>
    </source>
</evidence>
<dbReference type="EMBL" id="CP001710">
    <property type="protein sequence ID" value="ADL57862.1"/>
    <property type="molecule type" value="Genomic_DNA"/>
</dbReference>
<gene>
    <name evidence="2" type="ordered locus">MTBMA_c02540</name>
</gene>
<dbReference type="HOGENOM" id="CLU_095207_1_0_2"/>
<dbReference type="InterPro" id="IPR015074">
    <property type="entry name" value="DUF1867"/>
</dbReference>
<protein>
    <recommendedName>
        <fullName evidence="1">Pyruvate kinase C-terminal domain-containing protein</fullName>
    </recommendedName>
</protein>
<reference evidence="2 3" key="2">
    <citation type="journal article" date="2010" name="J. Bacteriol.">
        <title>Complete genome sequence of Methanothermobacter marburgensis, a methanoarchaeon model organism.</title>
        <authorList>
            <person name="Liesegang H."/>
            <person name="Kaster A.K."/>
            <person name="Wiezer A."/>
            <person name="Goenrich M."/>
            <person name="Wollherr A."/>
            <person name="Seedorf H."/>
            <person name="Gottschalk G."/>
            <person name="Thauer R.K."/>
        </authorList>
    </citation>
    <scope>NUCLEOTIDE SEQUENCE [LARGE SCALE GENOMIC DNA]</scope>
    <source>
        <strain evidence="3">ATCC BAA-927 / DSM 2133 / JCM 14651 / NBRC 100331 / OCM 82 / Marburg</strain>
    </source>
</reference>
<accession>D9PUG4</accession>
<dbReference type="PIRSF" id="PIRSF016138">
    <property type="entry name" value="UCP016138"/>
    <property type="match status" value="1"/>
</dbReference>
<organism evidence="2 3">
    <name type="scientific">Methanothermobacter marburgensis (strain ATCC BAA-927 / DSM 2133 / JCM 14651 / NBRC 100331 / OCM 82 / Marburg)</name>
    <name type="common">Methanobacterium thermoautotrophicum</name>
    <dbReference type="NCBI Taxonomy" id="79929"/>
    <lineage>
        <taxon>Archaea</taxon>
        <taxon>Methanobacteriati</taxon>
        <taxon>Methanobacteriota</taxon>
        <taxon>Methanomada group</taxon>
        <taxon>Methanobacteria</taxon>
        <taxon>Methanobacteriales</taxon>
        <taxon>Methanobacteriaceae</taxon>
        <taxon>Methanothermobacter</taxon>
    </lineage>
</organism>
<dbReference type="InterPro" id="IPR015795">
    <property type="entry name" value="Pyrv_Knase_C"/>
</dbReference>
<dbReference type="Gene3D" id="3.40.1380.20">
    <property type="entry name" value="Pyruvate kinase, C-terminal domain"/>
    <property type="match status" value="1"/>
</dbReference>
<evidence type="ECO:0000313" key="2">
    <source>
        <dbReference type="EMBL" id="ADL57862.1"/>
    </source>
</evidence>
<dbReference type="STRING" id="79929.MTBMA_c02540"/>
<dbReference type="InterPro" id="IPR036918">
    <property type="entry name" value="Pyrv_Knase_C_sf"/>
</dbReference>
<dbReference type="AlphaFoldDB" id="D9PUG4"/>
<sequence length="185" mass="20119">MESICYFERPGKENTERVLELVKERADKLGIRDFVVASVSGETALRLSEMVEGNIVSVTHHAGFREKGKLELEPDMREKLIERGVSVYAGSHALSGVGRGISNKFGGVTPVEVMAETLRMVSQGFKVCVEISIMAADAGLIPVDREVIAIGGTAWGADTALVLTPTHMNSVFDLRIHEIIAMPRP</sequence>
<keyword evidence="3" id="KW-1185">Reference proteome</keyword>
<proteinExistence type="predicted"/>
<dbReference type="KEGG" id="mmg:MTBMA_c02540"/>
<reference key="1">
    <citation type="submission" date="2009-08" db="EMBL/GenBank/DDBJ databases">
        <title>The genome sequence of Methanothermobacter marburgensis.</title>
        <authorList>
            <person name="Kaster A."/>
            <person name="Seedorf H."/>
            <person name="Goenrich M."/>
            <person name="Wiezer A."/>
            <person name="Liesegang H."/>
            <person name="Thauer R."/>
            <person name="Gottschalk G."/>
        </authorList>
    </citation>
    <scope>NUCLEOTIDE SEQUENCE</scope>
    <source>
        <strain>Marburg</strain>
    </source>
</reference>
<dbReference type="PATRIC" id="fig|79929.8.peg.248"/>